<evidence type="ECO:0000259" key="15">
    <source>
        <dbReference type="Pfam" id="PF07715"/>
    </source>
</evidence>
<keyword evidence="7" id="KW-0406">Ion transport</keyword>
<protein>
    <submittedName>
        <fullName evidence="16">TonB-dependent receptor</fullName>
    </submittedName>
</protein>
<dbReference type="EMBL" id="CP053435">
    <property type="protein sequence ID" value="QJW91022.1"/>
    <property type="molecule type" value="Genomic_DNA"/>
</dbReference>
<name>A0A6M5YDH5_9BACT</name>
<evidence type="ECO:0000256" key="10">
    <source>
        <dbReference type="ARBA" id="ARBA00023237"/>
    </source>
</evidence>
<keyword evidence="9 11" id="KW-0472">Membrane</keyword>
<feature type="signal peptide" evidence="13">
    <location>
        <begin position="1"/>
        <end position="22"/>
    </location>
</feature>
<evidence type="ECO:0000256" key="12">
    <source>
        <dbReference type="RuleBase" id="RU003357"/>
    </source>
</evidence>
<dbReference type="InterPro" id="IPR000531">
    <property type="entry name" value="Beta-barrel_TonB"/>
</dbReference>
<sequence length="790" mass="88049">MRFYTFFIACGLWLMAVLCASAQSSLTGQIFDAQTKEPIIGATLRVPETNTGAITDDKGAFSITTSARQLIVTSVGYSDKRVDVTAEPLRIALTPAEQNLQTIVVTASREAQLRTEAPVAISRLSPTLINDTKPTNVYEIINKTPGVYMANYNNEQHGMGIRQPFGTNAYFLYLEDGLPIRPMGVFNHNALIELNIFAVSSVEVVKGPASSLYGPEAVGGAINFITQRPTAVPTARIGVQADNYGYKRVQFGGGGFITSKFGVYIGGFVAKQRNGWQAFSDYDKLSLNARAEYLFTARTRLIGTVSQNTYDSQTGGSVDSVAYYSRVYSSTTNFTYRKVESTRARLTLEHDWNGQAQTFVTAFYRNNTIGQNPNYGIRWKSGAETATGEINDNSFHSVGVVAQHSQRFGPLNARWLTGFTYDNSPNTYSAYQIDLAAQLRPDRKSVEKYTIVQERPDLLLAQYNASIHNLGTYTQLDFEPLPRLRASLGLRYDRMAFDYQNFLDNSSGSKAYSRLTPKVGLTYDLGHDRGVYANFSQGFSPPGLTAIFRKNPAALPGESPFYYALQPAQFDNFELGGWASLLNRKVYLDWAVYQMNGRNELLSIRQPDNSTDYRSAGQTLHRGVEYSLTYKPSAAWFLRFGGTNATHRFIDFSLSTKESDVLKNVNGYDMPQAPRWIANTEVTYKPQQFARGLRLSLEWQRLSPYFQNQINTVEYADRGAFGARGISVLNLRAGYSFKNGIELFSNVLNLTNELYAYQATRGNNPLDRTTFTPAAPRLVVSGIQYNFSGK</sequence>
<evidence type="ECO:0000256" key="5">
    <source>
        <dbReference type="ARBA" id="ARBA00022692"/>
    </source>
</evidence>
<dbReference type="PANTHER" id="PTHR32552:SF81">
    <property type="entry name" value="TONB-DEPENDENT OUTER MEMBRANE RECEPTOR"/>
    <property type="match status" value="1"/>
</dbReference>
<keyword evidence="4" id="KW-0410">Iron transport</keyword>
<proteinExistence type="inferred from homology"/>
<evidence type="ECO:0000256" key="2">
    <source>
        <dbReference type="ARBA" id="ARBA00022448"/>
    </source>
</evidence>
<feature type="chain" id="PRO_5026790404" evidence="13">
    <location>
        <begin position="23"/>
        <end position="790"/>
    </location>
</feature>
<evidence type="ECO:0000256" key="1">
    <source>
        <dbReference type="ARBA" id="ARBA00004571"/>
    </source>
</evidence>
<dbReference type="KEGG" id="stae:HNV11_17395"/>
<evidence type="ECO:0000313" key="17">
    <source>
        <dbReference type="Proteomes" id="UP000502756"/>
    </source>
</evidence>
<keyword evidence="3 11" id="KW-1134">Transmembrane beta strand</keyword>
<keyword evidence="6" id="KW-0408">Iron</keyword>
<feature type="domain" description="TonB-dependent receptor-like beta-barrel" evidence="14">
    <location>
        <begin position="292"/>
        <end position="750"/>
    </location>
</feature>
<dbReference type="Pfam" id="PF07715">
    <property type="entry name" value="Plug"/>
    <property type="match status" value="1"/>
</dbReference>
<keyword evidence="10 11" id="KW-0998">Cell outer membrane</keyword>
<gene>
    <name evidence="16" type="ORF">HNV11_17395</name>
</gene>
<evidence type="ECO:0000256" key="7">
    <source>
        <dbReference type="ARBA" id="ARBA00023065"/>
    </source>
</evidence>
<evidence type="ECO:0000313" key="16">
    <source>
        <dbReference type="EMBL" id="QJW91022.1"/>
    </source>
</evidence>
<dbReference type="SUPFAM" id="SSF56935">
    <property type="entry name" value="Porins"/>
    <property type="match status" value="1"/>
</dbReference>
<dbReference type="Gene3D" id="2.40.170.20">
    <property type="entry name" value="TonB-dependent receptor, beta-barrel domain"/>
    <property type="match status" value="1"/>
</dbReference>
<feature type="domain" description="TonB-dependent receptor plug" evidence="15">
    <location>
        <begin position="116"/>
        <end position="221"/>
    </location>
</feature>
<keyword evidence="13" id="KW-0732">Signal</keyword>
<evidence type="ECO:0000256" key="6">
    <source>
        <dbReference type="ARBA" id="ARBA00023004"/>
    </source>
</evidence>
<keyword evidence="5 11" id="KW-0812">Transmembrane</keyword>
<dbReference type="PROSITE" id="PS52016">
    <property type="entry name" value="TONB_DEPENDENT_REC_3"/>
    <property type="match status" value="1"/>
</dbReference>
<keyword evidence="8 12" id="KW-0798">TonB box</keyword>
<keyword evidence="2 11" id="KW-0813">Transport</keyword>
<accession>A0A6M5YDH5</accession>
<dbReference type="InterPro" id="IPR039426">
    <property type="entry name" value="TonB-dep_rcpt-like"/>
</dbReference>
<keyword evidence="17" id="KW-1185">Reference proteome</keyword>
<comment type="subcellular location">
    <subcellularLocation>
        <location evidence="1 11">Cell outer membrane</location>
        <topology evidence="1 11">Multi-pass membrane protein</topology>
    </subcellularLocation>
</comment>
<dbReference type="InterPro" id="IPR008969">
    <property type="entry name" value="CarboxyPept-like_regulatory"/>
</dbReference>
<dbReference type="AlphaFoldDB" id="A0A6M5YDH5"/>
<dbReference type="Gene3D" id="2.60.40.1120">
    <property type="entry name" value="Carboxypeptidase-like, regulatory domain"/>
    <property type="match status" value="1"/>
</dbReference>
<dbReference type="PANTHER" id="PTHR32552">
    <property type="entry name" value="FERRICHROME IRON RECEPTOR-RELATED"/>
    <property type="match status" value="1"/>
</dbReference>
<evidence type="ECO:0000256" key="11">
    <source>
        <dbReference type="PROSITE-ProRule" id="PRU01360"/>
    </source>
</evidence>
<dbReference type="Gene3D" id="2.170.130.10">
    <property type="entry name" value="TonB-dependent receptor, plug domain"/>
    <property type="match status" value="1"/>
</dbReference>
<dbReference type="SUPFAM" id="SSF49464">
    <property type="entry name" value="Carboxypeptidase regulatory domain-like"/>
    <property type="match status" value="1"/>
</dbReference>
<keyword evidence="16" id="KW-0675">Receptor</keyword>
<evidence type="ECO:0000256" key="3">
    <source>
        <dbReference type="ARBA" id="ARBA00022452"/>
    </source>
</evidence>
<dbReference type="InterPro" id="IPR036942">
    <property type="entry name" value="Beta-barrel_TonB_sf"/>
</dbReference>
<dbReference type="InterPro" id="IPR037066">
    <property type="entry name" value="Plug_dom_sf"/>
</dbReference>
<dbReference type="RefSeq" id="WP_171740867.1">
    <property type="nucleotide sequence ID" value="NZ_CP053435.1"/>
</dbReference>
<dbReference type="GO" id="GO:0006826">
    <property type="term" value="P:iron ion transport"/>
    <property type="evidence" value="ECO:0007669"/>
    <property type="project" value="UniProtKB-KW"/>
</dbReference>
<evidence type="ECO:0000256" key="13">
    <source>
        <dbReference type="SAM" id="SignalP"/>
    </source>
</evidence>
<evidence type="ECO:0000256" key="4">
    <source>
        <dbReference type="ARBA" id="ARBA00022496"/>
    </source>
</evidence>
<evidence type="ECO:0000259" key="14">
    <source>
        <dbReference type="Pfam" id="PF00593"/>
    </source>
</evidence>
<reference evidence="16 17" key="1">
    <citation type="submission" date="2020-05" db="EMBL/GenBank/DDBJ databases">
        <title>Genome sequencing of Spirosoma sp. TS118.</title>
        <authorList>
            <person name="Lee J.-H."/>
            <person name="Jeong S."/>
            <person name="Zhao L."/>
            <person name="Jung J.-H."/>
            <person name="Kim M.-K."/>
            <person name="Lim S."/>
        </authorList>
    </citation>
    <scope>NUCLEOTIDE SEQUENCE [LARGE SCALE GENOMIC DNA]</scope>
    <source>
        <strain evidence="16 17">TS118</strain>
    </source>
</reference>
<dbReference type="InterPro" id="IPR012910">
    <property type="entry name" value="Plug_dom"/>
</dbReference>
<comment type="similarity">
    <text evidence="11 12">Belongs to the TonB-dependent receptor family.</text>
</comment>
<evidence type="ECO:0000256" key="8">
    <source>
        <dbReference type="ARBA" id="ARBA00023077"/>
    </source>
</evidence>
<dbReference type="Proteomes" id="UP000502756">
    <property type="component" value="Chromosome"/>
</dbReference>
<organism evidence="16 17">
    <name type="scientific">Spirosoma taeanense</name>
    <dbReference type="NCBI Taxonomy" id="2735870"/>
    <lineage>
        <taxon>Bacteria</taxon>
        <taxon>Pseudomonadati</taxon>
        <taxon>Bacteroidota</taxon>
        <taxon>Cytophagia</taxon>
        <taxon>Cytophagales</taxon>
        <taxon>Cytophagaceae</taxon>
        <taxon>Spirosoma</taxon>
    </lineage>
</organism>
<evidence type="ECO:0000256" key="9">
    <source>
        <dbReference type="ARBA" id="ARBA00023136"/>
    </source>
</evidence>
<dbReference type="Pfam" id="PF00593">
    <property type="entry name" value="TonB_dep_Rec_b-barrel"/>
    <property type="match status" value="1"/>
</dbReference>
<dbReference type="Pfam" id="PF13715">
    <property type="entry name" value="CarbopepD_reg_2"/>
    <property type="match status" value="1"/>
</dbReference>
<dbReference type="GO" id="GO:0009279">
    <property type="term" value="C:cell outer membrane"/>
    <property type="evidence" value="ECO:0007669"/>
    <property type="project" value="UniProtKB-SubCell"/>
</dbReference>